<keyword evidence="10" id="KW-0732">Signal</keyword>
<evidence type="ECO:0000313" key="13">
    <source>
        <dbReference type="EMBL" id="MER2490650.1"/>
    </source>
</evidence>
<keyword evidence="5 9" id="KW-0798">TonB box</keyword>
<accession>A0ABV1RCR3</accession>
<organism evidence="13 14">
    <name type="scientific">Catenovulum sediminis</name>
    <dbReference type="NCBI Taxonomy" id="1740262"/>
    <lineage>
        <taxon>Bacteria</taxon>
        <taxon>Pseudomonadati</taxon>
        <taxon>Pseudomonadota</taxon>
        <taxon>Gammaproteobacteria</taxon>
        <taxon>Alteromonadales</taxon>
        <taxon>Alteromonadaceae</taxon>
        <taxon>Catenovulum</taxon>
    </lineage>
</organism>
<proteinExistence type="inferred from homology"/>
<evidence type="ECO:0000259" key="12">
    <source>
        <dbReference type="Pfam" id="PF07715"/>
    </source>
</evidence>
<evidence type="ECO:0000256" key="10">
    <source>
        <dbReference type="SAM" id="SignalP"/>
    </source>
</evidence>
<dbReference type="Gene3D" id="2.40.170.20">
    <property type="entry name" value="TonB-dependent receptor, beta-barrel domain"/>
    <property type="match status" value="1"/>
</dbReference>
<keyword evidence="13" id="KW-0675">Receptor</keyword>
<dbReference type="CDD" id="cd01347">
    <property type="entry name" value="ligand_gated_channel"/>
    <property type="match status" value="1"/>
</dbReference>
<dbReference type="InterPro" id="IPR037066">
    <property type="entry name" value="Plug_dom_sf"/>
</dbReference>
<keyword evidence="6 8" id="KW-0472">Membrane</keyword>
<reference evidence="13 14" key="1">
    <citation type="submission" date="2024-06" db="EMBL/GenBank/DDBJ databases">
        <authorList>
            <person name="Chen R.Y."/>
        </authorList>
    </citation>
    <scope>NUCLEOTIDE SEQUENCE [LARGE SCALE GENOMIC DNA]</scope>
    <source>
        <strain evidence="13 14">D2</strain>
    </source>
</reference>
<dbReference type="InterPro" id="IPR036942">
    <property type="entry name" value="Beta-barrel_TonB_sf"/>
</dbReference>
<name>A0ABV1RCR3_9ALTE</name>
<comment type="similarity">
    <text evidence="8 9">Belongs to the TonB-dependent receptor family.</text>
</comment>
<evidence type="ECO:0000259" key="11">
    <source>
        <dbReference type="Pfam" id="PF00593"/>
    </source>
</evidence>
<dbReference type="Pfam" id="PF00593">
    <property type="entry name" value="TonB_dep_Rec_b-barrel"/>
    <property type="match status" value="1"/>
</dbReference>
<gene>
    <name evidence="13" type="ORF">ABS311_01960</name>
</gene>
<comment type="subcellular location">
    <subcellularLocation>
        <location evidence="1 8">Cell outer membrane</location>
        <topology evidence="1 8">Multi-pass membrane protein</topology>
    </subcellularLocation>
</comment>
<evidence type="ECO:0000256" key="1">
    <source>
        <dbReference type="ARBA" id="ARBA00004571"/>
    </source>
</evidence>
<feature type="chain" id="PRO_5045570942" evidence="10">
    <location>
        <begin position="20"/>
        <end position="702"/>
    </location>
</feature>
<evidence type="ECO:0000256" key="8">
    <source>
        <dbReference type="PROSITE-ProRule" id="PRU01360"/>
    </source>
</evidence>
<keyword evidence="7 8" id="KW-0998">Cell outer membrane</keyword>
<dbReference type="InterPro" id="IPR012910">
    <property type="entry name" value="Plug_dom"/>
</dbReference>
<evidence type="ECO:0000256" key="5">
    <source>
        <dbReference type="ARBA" id="ARBA00023077"/>
    </source>
</evidence>
<dbReference type="Pfam" id="PF07715">
    <property type="entry name" value="Plug"/>
    <property type="match status" value="1"/>
</dbReference>
<evidence type="ECO:0000256" key="4">
    <source>
        <dbReference type="ARBA" id="ARBA00022692"/>
    </source>
</evidence>
<dbReference type="SUPFAM" id="SSF56935">
    <property type="entry name" value="Porins"/>
    <property type="match status" value="1"/>
</dbReference>
<evidence type="ECO:0000256" key="7">
    <source>
        <dbReference type="ARBA" id="ARBA00023237"/>
    </source>
</evidence>
<evidence type="ECO:0000256" key="9">
    <source>
        <dbReference type="RuleBase" id="RU003357"/>
    </source>
</evidence>
<feature type="domain" description="TonB-dependent receptor-like beta-barrel" evidence="11">
    <location>
        <begin position="234"/>
        <end position="667"/>
    </location>
</feature>
<evidence type="ECO:0000256" key="3">
    <source>
        <dbReference type="ARBA" id="ARBA00022452"/>
    </source>
</evidence>
<dbReference type="PROSITE" id="PS52016">
    <property type="entry name" value="TONB_DEPENDENT_REC_3"/>
    <property type="match status" value="1"/>
</dbReference>
<keyword evidence="14" id="KW-1185">Reference proteome</keyword>
<dbReference type="PANTHER" id="PTHR30069:SF42">
    <property type="entry name" value="FERRIC AEROBACTIN RECEPTOR"/>
    <property type="match status" value="1"/>
</dbReference>
<feature type="domain" description="TonB-dependent receptor plug" evidence="12">
    <location>
        <begin position="39"/>
        <end position="142"/>
    </location>
</feature>
<keyword evidence="4 8" id="KW-0812">Transmembrane</keyword>
<comment type="caution">
    <text evidence="13">The sequence shown here is derived from an EMBL/GenBank/DDBJ whole genome shotgun (WGS) entry which is preliminary data.</text>
</comment>
<dbReference type="Proteomes" id="UP001467690">
    <property type="component" value="Unassembled WGS sequence"/>
</dbReference>
<dbReference type="InterPro" id="IPR039426">
    <property type="entry name" value="TonB-dep_rcpt-like"/>
</dbReference>
<protein>
    <submittedName>
        <fullName evidence="13">TonB-dependent receptor</fullName>
    </submittedName>
</protein>
<sequence length="702" mass="76797">MKLFTVAALSLAVSASLQAKQNDIETVLVTGSRIIESIDEVPVSVTVISNQELEQQLKVSPDIQNLLAMYVPGISSGTGTSSNFGQTLRGRAALVMIDGVPQSTPLRNGALGIKTLDPNVIERIEIIQGATSIYGNGAAGGIINYITKKPGADAPVEVNLDLSTRFSAVKLEDTVGHKIAATVSGSVQDFSYVASLSHEENGVLRDAEGDALGTQYGLSEGVTKNYFAKLGYAFTDEKSLDFTYNYYESQQDSDWVDVIGNISKGEKTYAIYDPASRPENAEPQGPRGNHNAQLKYRDSEIFANTQLDVDAYKQTIENVFFYSTRLGNPDLGVEGGQSLIKSDKSGLRATFNSFIALDDVEFNLIYGLDALNDVTSQPLVDGRMWVPEMDMGNIAGFLQSKWIIADDYIVKAGIRHEDIQITVDDYETLKLCTSPTVCSTPMDVQGGSIDFEATTYNIGFRYNGIDAFNPYMSYSEGADVPDIGVLLRSATVDDITKIQTEAAIIKNFEMGFVSNFDQWRIELLAYKSKSDLGSRSTLDPNTGIYITQRAPQKIWGYEGVVNYQFNDTLDFAATFGYVEGKHTESDTYIGGRQIGAPKATLVANWRPVEQAALAVSYLHVADRTRFERDEEGNYSGDEGNVQGYNVVNLSGSYNFDNVSVYAGVENLFNEDYFPARAQALTYTSFNVKGIGTTVNMGVKFSF</sequence>
<dbReference type="RefSeq" id="WP_143870952.1">
    <property type="nucleotide sequence ID" value="NZ_CP041660.1"/>
</dbReference>
<evidence type="ECO:0000313" key="14">
    <source>
        <dbReference type="Proteomes" id="UP001467690"/>
    </source>
</evidence>
<dbReference type="EMBL" id="JBELOE010000062">
    <property type="protein sequence ID" value="MER2490650.1"/>
    <property type="molecule type" value="Genomic_DNA"/>
</dbReference>
<dbReference type="PANTHER" id="PTHR30069">
    <property type="entry name" value="TONB-DEPENDENT OUTER MEMBRANE RECEPTOR"/>
    <property type="match status" value="1"/>
</dbReference>
<evidence type="ECO:0000256" key="6">
    <source>
        <dbReference type="ARBA" id="ARBA00023136"/>
    </source>
</evidence>
<dbReference type="Gene3D" id="2.170.130.10">
    <property type="entry name" value="TonB-dependent receptor, plug domain"/>
    <property type="match status" value="1"/>
</dbReference>
<keyword evidence="2 8" id="KW-0813">Transport</keyword>
<feature type="signal peptide" evidence="10">
    <location>
        <begin position="1"/>
        <end position="19"/>
    </location>
</feature>
<keyword evidence="3 8" id="KW-1134">Transmembrane beta strand</keyword>
<evidence type="ECO:0000256" key="2">
    <source>
        <dbReference type="ARBA" id="ARBA00022448"/>
    </source>
</evidence>
<dbReference type="InterPro" id="IPR000531">
    <property type="entry name" value="Beta-barrel_TonB"/>
</dbReference>